<keyword evidence="3" id="KW-1185">Reference proteome</keyword>
<accession>A0A6N9YT47</accession>
<evidence type="ECO:0000313" key="2">
    <source>
        <dbReference type="EMBL" id="NED98144.1"/>
    </source>
</evidence>
<name>A0A6N9YT47_9ACTN</name>
<organism evidence="2 3">
    <name type="scientific">Phytoactinopolyspora alkaliphila</name>
    <dbReference type="NCBI Taxonomy" id="1783498"/>
    <lineage>
        <taxon>Bacteria</taxon>
        <taxon>Bacillati</taxon>
        <taxon>Actinomycetota</taxon>
        <taxon>Actinomycetes</taxon>
        <taxon>Jiangellales</taxon>
        <taxon>Jiangellaceae</taxon>
        <taxon>Phytoactinopolyspora</taxon>
    </lineage>
</organism>
<feature type="transmembrane region" description="Helical" evidence="1">
    <location>
        <begin position="144"/>
        <end position="165"/>
    </location>
</feature>
<keyword evidence="1" id="KW-0472">Membrane</keyword>
<reference evidence="2 3" key="1">
    <citation type="submission" date="2020-02" db="EMBL/GenBank/DDBJ databases">
        <authorList>
            <person name="Li X.-J."/>
            <person name="Feng X.-M."/>
        </authorList>
    </citation>
    <scope>NUCLEOTIDE SEQUENCE [LARGE SCALE GENOMIC DNA]</scope>
    <source>
        <strain evidence="2 3">CGMCC 4.7225</strain>
    </source>
</reference>
<dbReference type="RefSeq" id="WP_163820926.1">
    <property type="nucleotide sequence ID" value="NZ_JAAGOB010000016.1"/>
</dbReference>
<comment type="caution">
    <text evidence="2">The sequence shown here is derived from an EMBL/GenBank/DDBJ whole genome shotgun (WGS) entry which is preliminary data.</text>
</comment>
<dbReference type="InterPro" id="IPR025498">
    <property type="entry name" value="DUF4389"/>
</dbReference>
<protein>
    <submittedName>
        <fullName evidence="2">DUF4389 domain-containing protein</fullName>
    </submittedName>
</protein>
<feature type="transmembrane region" description="Helical" evidence="1">
    <location>
        <begin position="54"/>
        <end position="73"/>
    </location>
</feature>
<proteinExistence type="predicted"/>
<gene>
    <name evidence="2" type="ORF">G1H11_22860</name>
</gene>
<evidence type="ECO:0000256" key="1">
    <source>
        <dbReference type="SAM" id="Phobius"/>
    </source>
</evidence>
<dbReference type="EMBL" id="JAAGOB010000016">
    <property type="protein sequence ID" value="NED98144.1"/>
    <property type="molecule type" value="Genomic_DNA"/>
</dbReference>
<keyword evidence="1" id="KW-1133">Transmembrane helix</keyword>
<sequence>MDHPYPVQFRVDYPDRELSRLSTALRIFAAIPIMIVLGTVSSGTWQWAHETGTVVASSAGGLLFAAPLIMIVFRQKYPRWWFEWNRELLRFSNRVVAYLALMDDRYPSTEDHQSVHLDFDHPDPDTDLNRWLPLIKWFLAIPHYVVLFFLDVAALVAVVVAWFAILITGRYPRGLFDFVEGVIRWHNRVVAYAFILVTDRYPLFSLRS</sequence>
<feature type="transmembrane region" description="Helical" evidence="1">
    <location>
        <begin position="25"/>
        <end position="48"/>
    </location>
</feature>
<dbReference type="Pfam" id="PF14333">
    <property type="entry name" value="DUF4389"/>
    <property type="match status" value="1"/>
</dbReference>
<dbReference type="AlphaFoldDB" id="A0A6N9YT47"/>
<dbReference type="Proteomes" id="UP000469185">
    <property type="component" value="Unassembled WGS sequence"/>
</dbReference>
<keyword evidence="1" id="KW-0812">Transmembrane</keyword>
<evidence type="ECO:0000313" key="3">
    <source>
        <dbReference type="Proteomes" id="UP000469185"/>
    </source>
</evidence>